<name>A0ABR7IES1_9FIRM</name>
<dbReference type="Proteomes" id="UP000649826">
    <property type="component" value="Unassembled WGS sequence"/>
</dbReference>
<evidence type="ECO:0000313" key="2">
    <source>
        <dbReference type="Proteomes" id="UP000649826"/>
    </source>
</evidence>
<organism evidence="1 2">
    <name type="scientific">Blautia difficilis</name>
    <dbReference type="NCBI Taxonomy" id="2763027"/>
    <lineage>
        <taxon>Bacteria</taxon>
        <taxon>Bacillati</taxon>
        <taxon>Bacillota</taxon>
        <taxon>Clostridia</taxon>
        <taxon>Lachnospirales</taxon>
        <taxon>Lachnospiraceae</taxon>
        <taxon>Blautia</taxon>
    </lineage>
</organism>
<dbReference type="EMBL" id="JACOQG010000002">
    <property type="protein sequence ID" value="MBC5778517.1"/>
    <property type="molecule type" value="Genomic_DNA"/>
</dbReference>
<accession>A0ABR7IES1</accession>
<comment type="caution">
    <text evidence="1">The sequence shown here is derived from an EMBL/GenBank/DDBJ whole genome shotgun (WGS) entry which is preliminary data.</text>
</comment>
<gene>
    <name evidence="1" type="ORF">H8Z82_02360</name>
</gene>
<protein>
    <recommendedName>
        <fullName evidence="3">Transglutaminase domain-containing protein</fullName>
    </recommendedName>
</protein>
<reference evidence="1 2" key="1">
    <citation type="submission" date="2020-08" db="EMBL/GenBank/DDBJ databases">
        <title>Genome public.</title>
        <authorList>
            <person name="Liu C."/>
            <person name="Sun Q."/>
        </authorList>
    </citation>
    <scope>NUCLEOTIDE SEQUENCE [LARGE SCALE GENOMIC DNA]</scope>
    <source>
        <strain evidence="1 2">M29</strain>
    </source>
</reference>
<sequence>MPNTEKLITFERYEEHKGFYNYSEGEKALCNIMYSDFFKYPEDNDEFPYVSAHALLCGSCNHFAMSLSKIFNYNPYIIEGKNDKSFHVFCQIYKNRRWYYVDARGITSSFDEFMDIAKMFVTDEYIIRPVTSKDIEEWENYSDYNEEAYAFAEAVIKKYENYYVLN</sequence>
<proteinExistence type="predicted"/>
<evidence type="ECO:0008006" key="3">
    <source>
        <dbReference type="Google" id="ProtNLM"/>
    </source>
</evidence>
<keyword evidence="2" id="KW-1185">Reference proteome</keyword>
<evidence type="ECO:0000313" key="1">
    <source>
        <dbReference type="EMBL" id="MBC5778517.1"/>
    </source>
</evidence>